<feature type="transmembrane region" description="Helical" evidence="7">
    <location>
        <begin position="122"/>
        <end position="140"/>
    </location>
</feature>
<dbReference type="AlphaFoldDB" id="A1R0U3"/>
<dbReference type="eggNOG" id="ENOG5032ZHR">
    <property type="taxonomic scope" value="Bacteria"/>
</dbReference>
<evidence type="ECO:0000256" key="8">
    <source>
        <dbReference type="SAM" id="MobiDB-lite"/>
    </source>
</evidence>
<dbReference type="GO" id="GO:0051301">
    <property type="term" value="P:cell division"/>
    <property type="evidence" value="ECO:0007669"/>
    <property type="project" value="UniProtKB-UniRule"/>
</dbReference>
<evidence type="ECO:0000256" key="4">
    <source>
        <dbReference type="ARBA" id="ARBA00022989"/>
    </source>
</evidence>
<keyword evidence="10" id="KW-1185">Reference proteome</keyword>
<accession>A1R0U3</accession>
<feature type="transmembrane region" description="Helical" evidence="7">
    <location>
        <begin position="88"/>
        <end position="110"/>
    </location>
</feature>
<evidence type="ECO:0000256" key="6">
    <source>
        <dbReference type="ARBA" id="ARBA00023306"/>
    </source>
</evidence>
<evidence type="ECO:0000256" key="7">
    <source>
        <dbReference type="HAMAP-Rule" id="MF_00631"/>
    </source>
</evidence>
<dbReference type="Proteomes" id="UP000000637">
    <property type="component" value="Chromosome"/>
</dbReference>
<comment type="subcellular location">
    <subcellularLocation>
        <location evidence="7">Cell membrane</location>
        <topology evidence="7">Multi-pass membrane protein</topology>
    </subcellularLocation>
</comment>
<evidence type="ECO:0000256" key="2">
    <source>
        <dbReference type="ARBA" id="ARBA00022618"/>
    </source>
</evidence>
<dbReference type="KEGG" id="aau:AAur_0024"/>
<gene>
    <name evidence="7" type="primary">crgA</name>
    <name evidence="9" type="ordered locus">AAur_0024</name>
</gene>
<evidence type="ECO:0000256" key="3">
    <source>
        <dbReference type="ARBA" id="ARBA00022692"/>
    </source>
</evidence>
<sequence>MRHKVSLHRARAAWADPRLRLDLTARTNPERRVAVNRWKFPSCRISRLAGRVLTEQPGGSVPESKPRKRPARQAQQTSAAQQYKPNPVWYKAVMFGLMILGLIWIITFYITEGQLPIREWASWNIVAGFGIAIVGFLMTTRWRS</sequence>
<proteinExistence type="inferred from homology"/>
<evidence type="ECO:0000313" key="9">
    <source>
        <dbReference type="EMBL" id="ABM06685.1"/>
    </source>
</evidence>
<protein>
    <recommendedName>
        <fullName evidence="7">Cell division protein CrgA</fullName>
    </recommendedName>
</protein>
<dbReference type="EMBL" id="CP000474">
    <property type="protein sequence ID" value="ABM06685.1"/>
    <property type="molecule type" value="Genomic_DNA"/>
</dbReference>
<reference evidence="9 10" key="1">
    <citation type="journal article" date="2006" name="PLoS Genet.">
        <title>Secrets of soil survival revealed by the genome sequence of Arthrobacter aurescens TC1.</title>
        <authorList>
            <person name="Mongodin E.F."/>
            <person name="Shapir N."/>
            <person name="Daugherty S.C."/>
            <person name="DeBoy R.T."/>
            <person name="Emerson J.B."/>
            <person name="Shvartzbeyn A."/>
            <person name="Radune D."/>
            <person name="Vamathevan J."/>
            <person name="Riggs F."/>
            <person name="Grinberg V."/>
            <person name="Khouri H."/>
            <person name="Wackett L.P."/>
            <person name="Nelson K.E."/>
            <person name="Sadowsky M.J."/>
        </authorList>
    </citation>
    <scope>NUCLEOTIDE SEQUENCE [LARGE SCALE GENOMIC DNA]</scope>
    <source>
        <strain evidence="9 10">TC1</strain>
    </source>
</reference>
<feature type="region of interest" description="Disordered" evidence="8">
    <location>
        <begin position="55"/>
        <end position="80"/>
    </location>
</feature>
<keyword evidence="2 7" id="KW-0132">Cell division</keyword>
<dbReference type="HOGENOM" id="CLU_1792480_0_0_11"/>
<comment type="similarity">
    <text evidence="7">Belongs to the CrgA family.</text>
</comment>
<dbReference type="InterPro" id="IPR009619">
    <property type="entry name" value="CrgA"/>
</dbReference>
<evidence type="ECO:0000256" key="5">
    <source>
        <dbReference type="ARBA" id="ARBA00023136"/>
    </source>
</evidence>
<name>A1R0U3_PAEAT</name>
<evidence type="ECO:0000256" key="1">
    <source>
        <dbReference type="ARBA" id="ARBA00022475"/>
    </source>
</evidence>
<dbReference type="Pfam" id="PF06781">
    <property type="entry name" value="CrgA"/>
    <property type="match status" value="1"/>
</dbReference>
<keyword evidence="4 7" id="KW-1133">Transmembrane helix</keyword>
<keyword evidence="5 7" id="KW-0472">Membrane</keyword>
<dbReference type="GO" id="GO:0005886">
    <property type="term" value="C:plasma membrane"/>
    <property type="evidence" value="ECO:0007669"/>
    <property type="project" value="UniProtKB-SubCell"/>
</dbReference>
<comment type="function">
    <text evidence="7">Involved in cell division.</text>
</comment>
<keyword evidence="3 7" id="KW-0812">Transmembrane</keyword>
<dbReference type="STRING" id="290340.AAur_0024"/>
<organism evidence="9 10">
    <name type="scientific">Paenarthrobacter aurescens (strain TC1)</name>
    <dbReference type="NCBI Taxonomy" id="290340"/>
    <lineage>
        <taxon>Bacteria</taxon>
        <taxon>Bacillati</taxon>
        <taxon>Actinomycetota</taxon>
        <taxon>Actinomycetes</taxon>
        <taxon>Micrococcales</taxon>
        <taxon>Micrococcaceae</taxon>
        <taxon>Paenarthrobacter</taxon>
    </lineage>
</organism>
<evidence type="ECO:0000313" key="10">
    <source>
        <dbReference type="Proteomes" id="UP000000637"/>
    </source>
</evidence>
<keyword evidence="6 7" id="KW-0131">Cell cycle</keyword>
<keyword evidence="1 7" id="KW-1003">Cell membrane</keyword>
<dbReference type="HAMAP" id="MF_00631">
    <property type="entry name" value="CrgA"/>
    <property type="match status" value="1"/>
</dbReference>